<evidence type="ECO:0000313" key="18">
    <source>
        <dbReference type="Proteomes" id="UP000586454"/>
    </source>
</evidence>
<keyword evidence="15" id="KW-0812">Transmembrane</keyword>
<evidence type="ECO:0000313" key="17">
    <source>
        <dbReference type="EMBL" id="CAC9924522.1"/>
    </source>
</evidence>
<dbReference type="SUPFAM" id="SSF53955">
    <property type="entry name" value="Lysozyme-like"/>
    <property type="match status" value="1"/>
</dbReference>
<evidence type="ECO:0000256" key="12">
    <source>
        <dbReference type="ARBA" id="ARBA00034000"/>
    </source>
</evidence>
<evidence type="ECO:0000256" key="5">
    <source>
        <dbReference type="ARBA" id="ARBA00022676"/>
    </source>
</evidence>
<keyword evidence="4" id="KW-0645">Protease</keyword>
<dbReference type="InterPro" id="IPR050396">
    <property type="entry name" value="Glycosyltr_51/Transpeptidase"/>
</dbReference>
<evidence type="ECO:0000256" key="9">
    <source>
        <dbReference type="ARBA" id="ARBA00022984"/>
    </source>
</evidence>
<organism evidence="17 18">
    <name type="scientific">Aedoeadaptatus nemausensis</name>
    <dbReference type="NCBI Taxonomy" id="2582829"/>
    <lineage>
        <taxon>Bacteria</taxon>
        <taxon>Bacillati</taxon>
        <taxon>Bacillota</taxon>
        <taxon>Tissierellia</taxon>
        <taxon>Tissierellales</taxon>
        <taxon>Peptoniphilaceae</taxon>
        <taxon>Aedoeadaptatus</taxon>
    </lineage>
</organism>
<dbReference type="GO" id="GO:0009252">
    <property type="term" value="P:peptidoglycan biosynthetic process"/>
    <property type="evidence" value="ECO:0007669"/>
    <property type="project" value="UniProtKB-KW"/>
</dbReference>
<evidence type="ECO:0000256" key="4">
    <source>
        <dbReference type="ARBA" id="ARBA00022670"/>
    </source>
</evidence>
<keyword evidence="8" id="KW-0133">Cell shape</keyword>
<dbReference type="PANTHER" id="PTHR32282">
    <property type="entry name" value="BINDING PROTEIN TRANSPEPTIDASE, PUTATIVE-RELATED"/>
    <property type="match status" value="1"/>
</dbReference>
<dbReference type="Pfam" id="PF00912">
    <property type="entry name" value="Transgly"/>
    <property type="match status" value="1"/>
</dbReference>
<evidence type="ECO:0000256" key="1">
    <source>
        <dbReference type="ARBA" id="ARBA00007090"/>
    </source>
</evidence>
<feature type="domain" description="Glycosyl transferase family 51" evidence="16">
    <location>
        <begin position="64"/>
        <end position="236"/>
    </location>
</feature>
<comment type="caution">
    <text evidence="17">The sequence shown here is derived from an EMBL/GenBank/DDBJ whole genome shotgun (WGS) entry which is preliminary data.</text>
</comment>
<sequence length="944" mass="105112">MSHQIKNHSNTIHLALSILAFVVVLIAGILGAWVVTILHSVESVDFSELKGSIAETSIILDADGNTIDEVDPSVVSEHVALNQVPKHVQDAFLAIEDRSFYEHHGLDLRQIFASFAANMKSGRVVRGGSTITQQLVKNVYLSTDQSVARKLKEAYITLALEEKLSKEDILEAYLNRVDLGLGSQGVEAASQSYFSKHVQDLTVEEGALLAGIAKSPANYQALKRIPASDDKNENIVATQSVGDKVYDLEKNERAMERKNTVLQAMADAHYLSSEDAESASLKDIHFAPKQEEPSPYTSYVADFVTEEAVQALMTAQKIDRDRATQMIREGGLTIQSTIVPQYQKGMEDLYDGYAQLIQNGRNRGAHFVDFSTDEFGNMIDEKGDTLYLRYGNLFDSDGNLHLAKDYYKFKNGNLIFHNPAFVQKNNTVHLKNLYTLDGRDNLKTISGGTTAFEPGEITGDKEFKISKNVLDKYGDFIKEEDGKLVFSKELFLFPEESSLQPQSAALITDNETGGIVALAGGNSLRNPARLRFNHLNSRRQPGTALVPLSTYLTALIEGDTLATSYDDTPLKIDGAIWPAQREFYGYDVLADGAAHTREAISGKIIERYGFDGSLKTLKLLGLYDNSSEDAIRTPSEDKARNDLTYDGLASGNLVDGVSLKELVSAYSKIASPQVGENYIVESIQDGEGKILYRHESKSVTFPKESNVLLRYALSLSPLSKSIQQQGYDAYAIFGENKFNSDYMTVGSTPRYTYGLWMGNEIQKLPLSDNQDLAKSFYASLYGIVGDKDQWTLPDSLEMVEVSDKTGGLASTYARRAGSTITLPFLPGTAPKEVTEDYTRLLICSVSGERASTYCPHETITYGYYFVRPKGYDPSQFDNIRPKDYYTLPSGYCKIHTKEWYEEMQRQQEEQEKEQEEALKAQAKQNKNNRSSSKKTTNNRKNTRR</sequence>
<comment type="catalytic activity">
    <reaction evidence="13">
        <text>[GlcNAc-(1-&gt;4)-Mur2Ac(oyl-L-Ala-gamma-D-Glu-L-Lys-D-Ala-D-Ala)](n)-di-trans,octa-cis-undecaprenyl diphosphate + beta-D-GlcNAc-(1-&gt;4)-Mur2Ac(oyl-L-Ala-gamma-D-Glu-L-Lys-D-Ala-D-Ala)-di-trans,octa-cis-undecaprenyl diphosphate = [GlcNAc-(1-&gt;4)-Mur2Ac(oyl-L-Ala-gamma-D-Glu-L-Lys-D-Ala-D-Ala)](n+1)-di-trans,octa-cis-undecaprenyl diphosphate + di-trans,octa-cis-undecaprenyl diphosphate + H(+)</text>
        <dbReference type="Rhea" id="RHEA:23708"/>
        <dbReference type="Rhea" id="RHEA-COMP:9602"/>
        <dbReference type="Rhea" id="RHEA-COMP:9603"/>
        <dbReference type="ChEBI" id="CHEBI:15378"/>
        <dbReference type="ChEBI" id="CHEBI:58405"/>
        <dbReference type="ChEBI" id="CHEBI:60033"/>
        <dbReference type="ChEBI" id="CHEBI:78435"/>
        <dbReference type="EC" id="2.4.99.28"/>
    </reaction>
</comment>
<keyword evidence="11" id="KW-0961">Cell wall biogenesis/degradation</keyword>
<dbReference type="GO" id="GO:0006508">
    <property type="term" value="P:proteolysis"/>
    <property type="evidence" value="ECO:0007669"/>
    <property type="project" value="UniProtKB-KW"/>
</dbReference>
<dbReference type="EMBL" id="CAIJCS010000014">
    <property type="protein sequence ID" value="CAC9924522.1"/>
    <property type="molecule type" value="Genomic_DNA"/>
</dbReference>
<comment type="similarity">
    <text evidence="2">In the N-terminal section; belongs to the glycosyltransferase 51 family.</text>
</comment>
<evidence type="ECO:0000256" key="2">
    <source>
        <dbReference type="ARBA" id="ARBA00007739"/>
    </source>
</evidence>
<keyword evidence="15" id="KW-1133">Transmembrane helix</keyword>
<protein>
    <submittedName>
        <fullName evidence="17">Transglycosylase</fullName>
    </submittedName>
</protein>
<evidence type="ECO:0000256" key="3">
    <source>
        <dbReference type="ARBA" id="ARBA00022645"/>
    </source>
</evidence>
<evidence type="ECO:0000256" key="6">
    <source>
        <dbReference type="ARBA" id="ARBA00022679"/>
    </source>
</evidence>
<dbReference type="FunFam" id="1.10.3810.10:FF:000001">
    <property type="entry name" value="Penicillin-binding protein 1A"/>
    <property type="match status" value="1"/>
</dbReference>
<evidence type="ECO:0000256" key="7">
    <source>
        <dbReference type="ARBA" id="ARBA00022801"/>
    </source>
</evidence>
<name>A0A6V6XZR6_9FIRM</name>
<dbReference type="GO" id="GO:0071555">
    <property type="term" value="P:cell wall organization"/>
    <property type="evidence" value="ECO:0007669"/>
    <property type="project" value="UniProtKB-KW"/>
</dbReference>
<keyword evidence="10" id="KW-0511">Multifunctional enzyme</keyword>
<dbReference type="InterPro" id="IPR036950">
    <property type="entry name" value="PBP_transglycosylase"/>
</dbReference>
<dbReference type="AlphaFoldDB" id="A0A6V6XZR6"/>
<keyword evidence="9" id="KW-0573">Peptidoglycan synthesis</keyword>
<feature type="region of interest" description="Disordered" evidence="14">
    <location>
        <begin position="903"/>
        <end position="944"/>
    </location>
</feature>
<feature type="compositionally biased region" description="Low complexity" evidence="14">
    <location>
        <begin position="919"/>
        <end position="935"/>
    </location>
</feature>
<evidence type="ECO:0000256" key="11">
    <source>
        <dbReference type="ARBA" id="ARBA00023316"/>
    </source>
</evidence>
<dbReference type="InterPro" id="IPR012338">
    <property type="entry name" value="Beta-lactam/transpept-like"/>
</dbReference>
<comment type="catalytic activity">
    <reaction evidence="12">
        <text>Preferential cleavage: (Ac)2-L-Lys-D-Ala-|-D-Ala. Also transpeptidation of peptidyl-alanyl moieties that are N-acyl substituents of D-alanine.</text>
        <dbReference type="EC" id="3.4.16.4"/>
    </reaction>
</comment>
<keyword evidence="5" id="KW-0328">Glycosyltransferase</keyword>
<evidence type="ECO:0000256" key="14">
    <source>
        <dbReference type="SAM" id="MobiDB-lite"/>
    </source>
</evidence>
<dbReference type="InterPro" id="IPR023346">
    <property type="entry name" value="Lysozyme-like_dom_sf"/>
</dbReference>
<dbReference type="RefSeq" id="WP_180498472.1">
    <property type="nucleotide sequence ID" value="NZ_CAIJCS010000014.1"/>
</dbReference>
<evidence type="ECO:0000256" key="8">
    <source>
        <dbReference type="ARBA" id="ARBA00022960"/>
    </source>
</evidence>
<keyword evidence="15" id="KW-0472">Membrane</keyword>
<feature type="transmembrane region" description="Helical" evidence="15">
    <location>
        <begin position="12"/>
        <end position="35"/>
    </location>
</feature>
<dbReference type="InterPro" id="IPR001264">
    <property type="entry name" value="Glyco_trans_51"/>
</dbReference>
<dbReference type="Gene3D" id="1.10.3810.10">
    <property type="entry name" value="Biosynthetic peptidoglycan transglycosylase-like"/>
    <property type="match status" value="1"/>
</dbReference>
<evidence type="ECO:0000256" key="10">
    <source>
        <dbReference type="ARBA" id="ARBA00023268"/>
    </source>
</evidence>
<dbReference type="Proteomes" id="UP000586454">
    <property type="component" value="Unassembled WGS sequence"/>
</dbReference>
<dbReference type="GO" id="GO:0009002">
    <property type="term" value="F:serine-type D-Ala-D-Ala carboxypeptidase activity"/>
    <property type="evidence" value="ECO:0007669"/>
    <property type="project" value="UniProtKB-EC"/>
</dbReference>
<dbReference type="SUPFAM" id="SSF56601">
    <property type="entry name" value="beta-lactamase/transpeptidase-like"/>
    <property type="match status" value="1"/>
</dbReference>
<dbReference type="PANTHER" id="PTHR32282:SF33">
    <property type="entry name" value="PEPTIDOGLYCAN GLYCOSYLTRANSFERASE"/>
    <property type="match status" value="1"/>
</dbReference>
<keyword evidence="18" id="KW-1185">Reference proteome</keyword>
<evidence type="ECO:0000259" key="16">
    <source>
        <dbReference type="Pfam" id="PF00912"/>
    </source>
</evidence>
<dbReference type="Gene3D" id="3.40.710.10">
    <property type="entry name" value="DD-peptidase/beta-lactamase superfamily"/>
    <property type="match status" value="1"/>
</dbReference>
<keyword evidence="3" id="KW-0121">Carboxypeptidase</keyword>
<keyword evidence="7" id="KW-0378">Hydrolase</keyword>
<accession>A0A6V6XZR6</accession>
<proteinExistence type="inferred from homology"/>
<keyword evidence="6" id="KW-0808">Transferase</keyword>
<dbReference type="GO" id="GO:0008360">
    <property type="term" value="P:regulation of cell shape"/>
    <property type="evidence" value="ECO:0007669"/>
    <property type="project" value="UniProtKB-KW"/>
</dbReference>
<reference evidence="17 18" key="1">
    <citation type="submission" date="2020-06" db="EMBL/GenBank/DDBJ databases">
        <authorList>
            <person name="Criscuolo A."/>
        </authorList>
    </citation>
    <scope>NUCLEOTIDE SEQUENCE [LARGE SCALE GENOMIC DNA]</scope>
    <source>
        <strain evidence="17">1804121828</strain>
    </source>
</reference>
<dbReference type="GO" id="GO:0008955">
    <property type="term" value="F:peptidoglycan glycosyltransferase activity"/>
    <property type="evidence" value="ECO:0007669"/>
    <property type="project" value="UniProtKB-EC"/>
</dbReference>
<evidence type="ECO:0000256" key="15">
    <source>
        <dbReference type="SAM" id="Phobius"/>
    </source>
</evidence>
<evidence type="ECO:0000256" key="13">
    <source>
        <dbReference type="ARBA" id="ARBA00049902"/>
    </source>
</evidence>
<comment type="similarity">
    <text evidence="1">In the C-terminal section; belongs to the transpeptidase family.</text>
</comment>
<gene>
    <name evidence="17" type="ORF">PEPNEM18_00266</name>
</gene>